<dbReference type="InterPro" id="IPR017853">
    <property type="entry name" value="GH"/>
</dbReference>
<evidence type="ECO:0000256" key="8">
    <source>
        <dbReference type="ARBA" id="ARBA00041614"/>
    </source>
</evidence>
<comment type="similarity">
    <text evidence="6">Belongs to the glycosyl hydrolase 2 family. Beta-mannosidase B subfamily.</text>
</comment>
<dbReference type="Pfam" id="PF00703">
    <property type="entry name" value="Glyco_hydro_2"/>
    <property type="match status" value="1"/>
</dbReference>
<evidence type="ECO:0000256" key="7">
    <source>
        <dbReference type="ARBA" id="ARBA00041069"/>
    </source>
</evidence>
<evidence type="ECO:0000256" key="1">
    <source>
        <dbReference type="ARBA" id="ARBA00000829"/>
    </source>
</evidence>
<dbReference type="InterPro" id="IPR008979">
    <property type="entry name" value="Galactose-bd-like_sf"/>
</dbReference>
<dbReference type="Gene3D" id="2.60.40.10">
    <property type="entry name" value="Immunoglobulins"/>
    <property type="match status" value="1"/>
</dbReference>
<evidence type="ECO:0000256" key="2">
    <source>
        <dbReference type="ARBA" id="ARBA00004740"/>
    </source>
</evidence>
<dbReference type="FunFam" id="3.20.20.80:FF:000050">
    <property type="entry name" value="Beta-mannosidase B"/>
    <property type="match status" value="1"/>
</dbReference>
<dbReference type="InterPro" id="IPR054593">
    <property type="entry name" value="Beta-mannosidase-like_N2"/>
</dbReference>
<dbReference type="SUPFAM" id="SSF49303">
    <property type="entry name" value="beta-Galactosidase/glucuronidase domain"/>
    <property type="match status" value="2"/>
</dbReference>
<evidence type="ECO:0000259" key="9">
    <source>
        <dbReference type="Pfam" id="PF00703"/>
    </source>
</evidence>
<dbReference type="SUPFAM" id="SSF49785">
    <property type="entry name" value="Galactose-binding domain-like"/>
    <property type="match status" value="1"/>
</dbReference>
<dbReference type="Gene3D" id="3.20.20.80">
    <property type="entry name" value="Glycosidases"/>
    <property type="match status" value="1"/>
</dbReference>
<feature type="domain" description="Mannosidase Ig/CBM-like" evidence="10">
    <location>
        <begin position="653"/>
        <end position="735"/>
    </location>
</feature>
<dbReference type="InterPro" id="IPR013783">
    <property type="entry name" value="Ig-like_fold"/>
</dbReference>
<dbReference type="InterPro" id="IPR041447">
    <property type="entry name" value="Mannosidase_ig"/>
</dbReference>
<dbReference type="GO" id="GO:0005975">
    <property type="term" value="P:carbohydrate metabolic process"/>
    <property type="evidence" value="ECO:0007669"/>
    <property type="project" value="InterPro"/>
</dbReference>
<dbReference type="Proteomes" id="UP000823615">
    <property type="component" value="Unassembled WGS sequence"/>
</dbReference>
<dbReference type="GO" id="GO:0005576">
    <property type="term" value="C:extracellular region"/>
    <property type="evidence" value="ECO:0007669"/>
    <property type="project" value="UniProtKB-SubCell"/>
</dbReference>
<dbReference type="InterPro" id="IPR006102">
    <property type="entry name" value="Ig-like_GH2"/>
</dbReference>
<dbReference type="EMBL" id="JADIMT010000022">
    <property type="protein sequence ID" value="MBO8435613.1"/>
    <property type="molecule type" value="Genomic_DNA"/>
</dbReference>
<comment type="caution">
    <text evidence="12">The sequence shown here is derived from an EMBL/GenBank/DDBJ whole genome shotgun (WGS) entry which is preliminary data.</text>
</comment>
<protein>
    <recommendedName>
        <fullName evidence="7">Beta-mannosidase B</fullName>
        <ecNumber evidence="3">3.2.1.25</ecNumber>
    </recommendedName>
    <alternativeName>
        <fullName evidence="8">Mannanase B</fullName>
    </alternativeName>
</protein>
<dbReference type="AlphaFoldDB" id="A0A9D9DZC5"/>
<comment type="pathway">
    <text evidence="2">Glycan metabolism; N-glycan degradation.</text>
</comment>
<dbReference type="SUPFAM" id="SSF51445">
    <property type="entry name" value="(Trans)glycosidases"/>
    <property type="match status" value="1"/>
</dbReference>
<accession>A0A9D9DZC5</accession>
<dbReference type="Gene3D" id="2.60.120.260">
    <property type="entry name" value="Galactose-binding domain-like"/>
    <property type="match status" value="1"/>
</dbReference>
<gene>
    <name evidence="12" type="ORF">IAA97_01350</name>
</gene>
<feature type="domain" description="Glycoside hydrolase family 2 immunoglobulin-like beta-sandwich" evidence="9">
    <location>
        <begin position="207"/>
        <end position="280"/>
    </location>
</feature>
<dbReference type="InterPro" id="IPR036156">
    <property type="entry name" value="Beta-gal/glucu_dom_sf"/>
</dbReference>
<evidence type="ECO:0000256" key="4">
    <source>
        <dbReference type="ARBA" id="ARBA00022801"/>
    </source>
</evidence>
<dbReference type="GO" id="GO:0006516">
    <property type="term" value="P:glycoprotein catabolic process"/>
    <property type="evidence" value="ECO:0007669"/>
    <property type="project" value="TreeGrafter"/>
</dbReference>
<feature type="domain" description="Beta-mannosidase-like galactose-binding" evidence="11">
    <location>
        <begin position="13"/>
        <end position="178"/>
    </location>
</feature>
<dbReference type="InterPro" id="IPR050887">
    <property type="entry name" value="Beta-mannosidase_GH2"/>
</dbReference>
<dbReference type="GO" id="GO:0004567">
    <property type="term" value="F:beta-mannosidase activity"/>
    <property type="evidence" value="ECO:0007669"/>
    <property type="project" value="UniProtKB-EC"/>
</dbReference>
<evidence type="ECO:0000256" key="6">
    <source>
        <dbReference type="ARBA" id="ARBA00038429"/>
    </source>
</evidence>
<comment type="catalytic activity">
    <reaction evidence="1">
        <text>Hydrolysis of terminal, non-reducing beta-D-mannose residues in beta-D-mannosides.</text>
        <dbReference type="EC" id="3.2.1.25"/>
    </reaction>
</comment>
<evidence type="ECO:0000259" key="10">
    <source>
        <dbReference type="Pfam" id="PF17786"/>
    </source>
</evidence>
<evidence type="ECO:0000256" key="5">
    <source>
        <dbReference type="ARBA" id="ARBA00023295"/>
    </source>
</evidence>
<dbReference type="PANTHER" id="PTHR43730">
    <property type="entry name" value="BETA-MANNOSIDASE"/>
    <property type="match status" value="1"/>
</dbReference>
<dbReference type="Pfam" id="PF22666">
    <property type="entry name" value="Glyco_hydro_2_N2"/>
    <property type="match status" value="1"/>
</dbReference>
<reference evidence="12" key="1">
    <citation type="submission" date="2020-10" db="EMBL/GenBank/DDBJ databases">
        <authorList>
            <person name="Gilroy R."/>
        </authorList>
    </citation>
    <scope>NUCLEOTIDE SEQUENCE</scope>
    <source>
        <strain evidence="12">7293</strain>
    </source>
</reference>
<name>A0A9D9DZC5_9SPIO</name>
<proteinExistence type="inferred from homology"/>
<reference evidence="12" key="2">
    <citation type="journal article" date="2021" name="PeerJ">
        <title>Extensive microbial diversity within the chicken gut microbiome revealed by metagenomics and culture.</title>
        <authorList>
            <person name="Gilroy R."/>
            <person name="Ravi A."/>
            <person name="Getino M."/>
            <person name="Pursley I."/>
            <person name="Horton D.L."/>
            <person name="Alikhan N.F."/>
            <person name="Baker D."/>
            <person name="Gharbi K."/>
            <person name="Hall N."/>
            <person name="Watson M."/>
            <person name="Adriaenssens E.M."/>
            <person name="Foster-Nyarko E."/>
            <person name="Jarju S."/>
            <person name="Secka A."/>
            <person name="Antonio M."/>
            <person name="Oren A."/>
            <person name="Chaudhuri R.R."/>
            <person name="La Ragione R."/>
            <person name="Hildebrand F."/>
            <person name="Pallen M.J."/>
        </authorList>
    </citation>
    <scope>NUCLEOTIDE SEQUENCE</scope>
    <source>
        <strain evidence="12">7293</strain>
    </source>
</reference>
<dbReference type="Pfam" id="PF17786">
    <property type="entry name" value="Mannosidase_ig"/>
    <property type="match status" value="1"/>
</dbReference>
<evidence type="ECO:0000259" key="11">
    <source>
        <dbReference type="Pfam" id="PF22666"/>
    </source>
</evidence>
<evidence type="ECO:0000313" key="13">
    <source>
        <dbReference type="Proteomes" id="UP000823615"/>
    </source>
</evidence>
<keyword evidence="4 12" id="KW-0378">Hydrolase</keyword>
<evidence type="ECO:0000256" key="3">
    <source>
        <dbReference type="ARBA" id="ARBA00012754"/>
    </source>
</evidence>
<keyword evidence="5" id="KW-0326">Glycosidase</keyword>
<dbReference type="PANTHER" id="PTHR43730:SF1">
    <property type="entry name" value="BETA-MANNOSIDASE"/>
    <property type="match status" value="1"/>
</dbReference>
<sequence>MKYLTLNGEWEAWSKSNPSETHKGSIPGSVYSILLAEGAINDPYWRDNELETMDLMKQDWVFERAFVINEDILLCPAVELSCKGLDTICDIYINGVFIGHAENMHRQWTFDIKQALKDGENTIRIEFMSPVNYIKEMDAKEHWGGSIYAMQGFPYLRKTHCMFGWDWGPRLPDIGIWKDIEIIGIDSARIVDWKVQQIHHPDHVCVSVTVEKESEADVVISLFSPEGIPIKEGAAGEFIVENPELWWPNGLGDQPLYTLRIELFHDGKIVDSLSKRIGLRTMTLTRKPDEWGESFSHCVNGVDFFAMGADYIPEDNILSRITPERTRKLLACCKAANFNAIRVWGGGYYPSDDFFDACDEFGLVVWHDMMFACANYPIDAPGFEENITKEIIDNVRRIRHHASLGLWCGNNEMEMYTPVERYNGNFKTKASYIRMYQHIIPHILEKEDPVTPYWPSSPSSGGNFDNPTDPDRGDSHCWDVWHGRLPFSEYRNDFFRYVSEFGFQSFPCKASVKEFSLPEDWNIFSRIMETHQRNEGANGLIMTYIAKNYLYPADFDVLLYASQLLQAEAMKYGVEHWRRYRGRCMGAIYWQLNDIWPVASWASIDYYGRWKALHYFAKRFFEPIHLSCEEYGECQDKTSIIQEPHGPVPVRARLNVTNETRTAVDAIVKWQLKNPDGSELQSGVISANIPALQAVWIGDLDFSGADFRNVHLSYQLYTEGECKSFDSVLFTEPKYYRWQDPELIVERDGDELVVKSSAYAKAVEIYSDTGRFLLEDNYFDMDPGIRRIRILEESGNIDFHIRSVWNIR</sequence>
<dbReference type="EC" id="3.2.1.25" evidence="3"/>
<evidence type="ECO:0000313" key="12">
    <source>
        <dbReference type="EMBL" id="MBO8435613.1"/>
    </source>
</evidence>
<organism evidence="12 13">
    <name type="scientific">Candidatus Ornithospirochaeta stercoripullorum</name>
    <dbReference type="NCBI Taxonomy" id="2840899"/>
    <lineage>
        <taxon>Bacteria</taxon>
        <taxon>Pseudomonadati</taxon>
        <taxon>Spirochaetota</taxon>
        <taxon>Spirochaetia</taxon>
        <taxon>Spirochaetales</taxon>
        <taxon>Spirochaetaceae</taxon>
        <taxon>Spirochaetaceae incertae sedis</taxon>
        <taxon>Candidatus Ornithospirochaeta</taxon>
    </lineage>
</organism>